<feature type="compositionally biased region" description="Basic and acidic residues" evidence="10">
    <location>
        <begin position="316"/>
        <end position="346"/>
    </location>
</feature>
<proteinExistence type="inferred from homology"/>
<dbReference type="GeneTree" id="ENSGT00940000156818"/>
<dbReference type="Proteomes" id="UP000007646">
    <property type="component" value="Unassembled WGS sequence"/>
</dbReference>
<sequence>SKLYNKTLKRTRKFVVDGVEVSITTSKIIGDDEKKDEEMRFLRRQELRELRLLQKEEHRNQTQLSRKHELQLEQMQKRFEQEINTKKKYFDVELENLERQQKQQVEKMEQEHAVRRREEAKRIRLDQERDYARFQEQFKLMKKEVKSEVEKLPRQQRKENMKQKMEEHAQKKQLLDQDFLAKQKDDLELAMKRITAENRREICDKERECLSRKQELLRDREAALWEMEEHHLQERHQLVKQQLKDQYFLQRHELLRKHEKEREQMQRYNQRMMEQLKVRQQQEKARLPKIQRSEGKTRMAMYKKSLHINGGGSASEQREKIKQFSQQEEKRQKSERLQQQQKHENQMRDMVVQCESNTNELQQLQNEKCHLLVEHETQKLKALDESHNQTLKEWRDKLRPRKKALEEELNQKKWEQEMFFKLSEEAECLNPPTPSKATKFFPHSSADAS</sequence>
<evidence type="ECO:0000256" key="4">
    <source>
        <dbReference type="ARBA" id="ARBA00022553"/>
    </source>
</evidence>
<evidence type="ECO:0000313" key="12">
    <source>
        <dbReference type="Proteomes" id="UP000007646"/>
    </source>
</evidence>
<evidence type="ECO:0000256" key="5">
    <source>
        <dbReference type="ARBA" id="ARBA00022679"/>
    </source>
</evidence>
<evidence type="ECO:0000256" key="10">
    <source>
        <dbReference type="SAM" id="MobiDB-lite"/>
    </source>
</evidence>
<protein>
    <recommendedName>
        <fullName evidence="2">non-specific serine/threonine protein kinase</fullName>
        <ecNumber evidence="2">2.7.11.1</ecNumber>
    </recommendedName>
</protein>
<dbReference type="HOGENOM" id="CLU_001965_3_2_1"/>
<comment type="catalytic activity">
    <reaction evidence="8">
        <text>L-seryl-[protein] + ATP = O-phospho-L-seryl-[protein] + ADP + H(+)</text>
        <dbReference type="Rhea" id="RHEA:17989"/>
        <dbReference type="Rhea" id="RHEA-COMP:9863"/>
        <dbReference type="Rhea" id="RHEA-COMP:11604"/>
        <dbReference type="ChEBI" id="CHEBI:15378"/>
        <dbReference type="ChEBI" id="CHEBI:29999"/>
        <dbReference type="ChEBI" id="CHEBI:30616"/>
        <dbReference type="ChEBI" id="CHEBI:83421"/>
        <dbReference type="ChEBI" id="CHEBI:456216"/>
        <dbReference type="EC" id="2.7.11.1"/>
    </reaction>
</comment>
<keyword evidence="6" id="KW-0418">Kinase</keyword>
<dbReference type="InParanoid" id="G3TPB0"/>
<evidence type="ECO:0000256" key="3">
    <source>
        <dbReference type="ARBA" id="ARBA00022527"/>
    </source>
</evidence>
<dbReference type="InterPro" id="IPR022165">
    <property type="entry name" value="PKK"/>
</dbReference>
<feature type="compositionally biased region" description="Basic and acidic residues" evidence="10">
    <location>
        <begin position="278"/>
        <end position="297"/>
    </location>
</feature>
<keyword evidence="3" id="KW-0723">Serine/threonine-protein kinase</keyword>
<keyword evidence="9" id="KW-0175">Coiled coil</keyword>
<evidence type="ECO:0000256" key="9">
    <source>
        <dbReference type="SAM" id="Coils"/>
    </source>
</evidence>
<comment type="similarity">
    <text evidence="1">Belongs to the protein kinase superfamily. STE Ser/Thr protein kinase family. STE20 subfamily.</text>
</comment>
<reference evidence="11 12" key="1">
    <citation type="submission" date="2009-06" db="EMBL/GenBank/DDBJ databases">
        <title>The Genome Sequence of Loxodonta africana (African elephant).</title>
        <authorList>
            <person name="Di Palma F."/>
            <person name="Heiman D."/>
            <person name="Young S."/>
            <person name="Johnson J."/>
            <person name="Lander E.S."/>
            <person name="Lindblad-Toh K."/>
        </authorList>
    </citation>
    <scope>NUCLEOTIDE SEQUENCE [LARGE SCALE GENOMIC DNA]</scope>
    <source>
        <strain evidence="11 12">Isolate ISIS603380</strain>
    </source>
</reference>
<keyword evidence="4" id="KW-0597">Phosphoprotein</keyword>
<feature type="region of interest" description="Disordered" evidence="10">
    <location>
        <begin position="278"/>
        <end position="346"/>
    </location>
</feature>
<accession>G3TPB0</accession>
<evidence type="ECO:0000256" key="2">
    <source>
        <dbReference type="ARBA" id="ARBA00012513"/>
    </source>
</evidence>
<dbReference type="GO" id="GO:0004674">
    <property type="term" value="F:protein serine/threonine kinase activity"/>
    <property type="evidence" value="ECO:0007669"/>
    <property type="project" value="UniProtKB-KW"/>
</dbReference>
<dbReference type="PANTHER" id="PTHR46538:SF2">
    <property type="entry name" value="NON-SPECIFIC SERINE_THREONINE PROTEIN KINASE"/>
    <property type="match status" value="1"/>
</dbReference>
<comment type="catalytic activity">
    <reaction evidence="7">
        <text>L-threonyl-[protein] + ATP = O-phospho-L-threonyl-[protein] + ADP + H(+)</text>
        <dbReference type="Rhea" id="RHEA:46608"/>
        <dbReference type="Rhea" id="RHEA-COMP:11060"/>
        <dbReference type="Rhea" id="RHEA-COMP:11605"/>
        <dbReference type="ChEBI" id="CHEBI:15378"/>
        <dbReference type="ChEBI" id="CHEBI:30013"/>
        <dbReference type="ChEBI" id="CHEBI:30616"/>
        <dbReference type="ChEBI" id="CHEBI:61977"/>
        <dbReference type="ChEBI" id="CHEBI:456216"/>
        <dbReference type="EC" id="2.7.11.1"/>
    </reaction>
</comment>
<dbReference type="EC" id="2.7.11.1" evidence="2"/>
<evidence type="ECO:0000256" key="6">
    <source>
        <dbReference type="ARBA" id="ARBA00022777"/>
    </source>
</evidence>
<dbReference type="InterPro" id="IPR051585">
    <property type="entry name" value="STE20_Ser/Thr_Kinases"/>
</dbReference>
<keyword evidence="5" id="KW-0808">Transferase</keyword>
<keyword evidence="12" id="KW-1185">Reference proteome</keyword>
<feature type="coiled-coil region" evidence="9">
    <location>
        <begin position="53"/>
        <end position="200"/>
    </location>
</feature>
<evidence type="ECO:0000256" key="8">
    <source>
        <dbReference type="ARBA" id="ARBA00048679"/>
    </source>
</evidence>
<evidence type="ECO:0000256" key="1">
    <source>
        <dbReference type="ARBA" id="ARBA00008874"/>
    </source>
</evidence>
<evidence type="ECO:0000313" key="11">
    <source>
        <dbReference type="Ensembl" id="ENSLAFP00000017204.2"/>
    </source>
</evidence>
<dbReference type="eggNOG" id="KOG0579">
    <property type="taxonomic scope" value="Eukaryota"/>
</dbReference>
<reference evidence="11" key="2">
    <citation type="submission" date="2025-08" db="UniProtKB">
        <authorList>
            <consortium name="Ensembl"/>
        </authorList>
    </citation>
    <scope>IDENTIFICATION</scope>
    <source>
        <strain evidence="11">Isolate ISIS603380</strain>
    </source>
</reference>
<dbReference type="AlphaFoldDB" id="G3TPB0"/>
<dbReference type="STRING" id="9785.ENSLAFP00000017204"/>
<evidence type="ECO:0000256" key="7">
    <source>
        <dbReference type="ARBA" id="ARBA00047899"/>
    </source>
</evidence>
<dbReference type="PANTHER" id="PTHR46538">
    <property type="entry name" value="PROTEIN KINASE DOMAIN-CONTAINING PROTEIN"/>
    <property type="match status" value="1"/>
</dbReference>
<dbReference type="OMA" id="ASIWEME"/>
<organism evidence="11 12">
    <name type="scientific">Loxodonta africana</name>
    <name type="common">African elephant</name>
    <dbReference type="NCBI Taxonomy" id="9785"/>
    <lineage>
        <taxon>Eukaryota</taxon>
        <taxon>Metazoa</taxon>
        <taxon>Chordata</taxon>
        <taxon>Craniata</taxon>
        <taxon>Vertebrata</taxon>
        <taxon>Euteleostomi</taxon>
        <taxon>Mammalia</taxon>
        <taxon>Eutheria</taxon>
        <taxon>Afrotheria</taxon>
        <taxon>Proboscidea</taxon>
        <taxon>Elephantidae</taxon>
        <taxon>Loxodonta</taxon>
    </lineage>
</organism>
<name>G3TPB0_LOXAF</name>
<dbReference type="Pfam" id="PF12474">
    <property type="entry name" value="PKK"/>
    <property type="match status" value="2"/>
</dbReference>
<dbReference type="Ensembl" id="ENSLAFT00000021670.2">
    <property type="protein sequence ID" value="ENSLAFP00000017204.2"/>
    <property type="gene ID" value="ENSLAFG00000023319.2"/>
</dbReference>
<reference evidence="11" key="3">
    <citation type="submission" date="2025-09" db="UniProtKB">
        <authorList>
            <consortium name="Ensembl"/>
        </authorList>
    </citation>
    <scope>IDENTIFICATION</scope>
    <source>
        <strain evidence="11">Isolate ISIS603380</strain>
    </source>
</reference>